<keyword evidence="6" id="KW-1185">Reference proteome</keyword>
<dbReference type="RefSeq" id="WP_003355623.1">
    <property type="nucleotide sequence ID" value="NZ_JH414764.1"/>
</dbReference>
<dbReference type="InterPro" id="IPR036390">
    <property type="entry name" value="WH_DNA-bd_sf"/>
</dbReference>
<dbReference type="AlphaFoldDB" id="G9QQF3"/>
<dbReference type="EMBL" id="ACWF01000160">
    <property type="protein sequence ID" value="EHL73130.1"/>
    <property type="molecule type" value="Genomic_DNA"/>
</dbReference>
<keyword evidence="1" id="KW-0805">Transcription regulation</keyword>
<comment type="caution">
    <text evidence="5">The sequence shown here is derived from an EMBL/GenBank/DDBJ whole genome shotgun (WGS) entry which is preliminary data.</text>
</comment>
<evidence type="ECO:0000259" key="4">
    <source>
        <dbReference type="PROSITE" id="PS50949"/>
    </source>
</evidence>
<organism evidence="5 6">
    <name type="scientific">Bacillus smithii 7_3_47FAA</name>
    <dbReference type="NCBI Taxonomy" id="665952"/>
    <lineage>
        <taxon>Bacteria</taxon>
        <taxon>Bacillati</taxon>
        <taxon>Bacillota</taxon>
        <taxon>Bacilli</taxon>
        <taxon>Bacillales</taxon>
        <taxon>Bacillaceae</taxon>
        <taxon>Bacillus</taxon>
    </lineage>
</organism>
<feature type="domain" description="HTH gntR-type" evidence="4">
    <location>
        <begin position="11"/>
        <end position="79"/>
    </location>
</feature>
<dbReference type="Gene3D" id="1.10.10.10">
    <property type="entry name" value="Winged helix-like DNA-binding domain superfamily/Winged helix DNA-binding domain"/>
    <property type="match status" value="1"/>
</dbReference>
<dbReference type="PRINTS" id="PR00035">
    <property type="entry name" value="HTHGNTR"/>
</dbReference>
<dbReference type="InterPro" id="IPR036388">
    <property type="entry name" value="WH-like_DNA-bd_sf"/>
</dbReference>
<dbReference type="Proteomes" id="UP000011747">
    <property type="component" value="Unassembled WGS sequence"/>
</dbReference>
<accession>G9QQF3</accession>
<name>G9QQF3_9BACI</name>
<proteinExistence type="predicted"/>
<dbReference type="PANTHER" id="PTHR43537">
    <property type="entry name" value="TRANSCRIPTIONAL REGULATOR, GNTR FAMILY"/>
    <property type="match status" value="1"/>
</dbReference>
<gene>
    <name evidence="5" type="ORF">HMPREF1015_00520</name>
</gene>
<protein>
    <recommendedName>
        <fullName evidence="4">HTH gntR-type domain-containing protein</fullName>
    </recommendedName>
</protein>
<dbReference type="HOGENOM" id="CLU_017584_9_3_9"/>
<evidence type="ECO:0000313" key="6">
    <source>
        <dbReference type="Proteomes" id="UP000011747"/>
    </source>
</evidence>
<evidence type="ECO:0000313" key="5">
    <source>
        <dbReference type="EMBL" id="EHL73130.1"/>
    </source>
</evidence>
<dbReference type="SMART" id="SM00345">
    <property type="entry name" value="HTH_GNTR"/>
    <property type="match status" value="1"/>
</dbReference>
<dbReference type="SUPFAM" id="SSF46785">
    <property type="entry name" value="Winged helix' DNA-binding domain"/>
    <property type="match status" value="1"/>
</dbReference>
<dbReference type="Pfam" id="PF00392">
    <property type="entry name" value="GntR"/>
    <property type="match status" value="1"/>
</dbReference>
<dbReference type="PANTHER" id="PTHR43537:SF54">
    <property type="entry name" value="TRANSCRIPTIONAL REGULATOR, GNTR FAMILY"/>
    <property type="match status" value="1"/>
</dbReference>
<dbReference type="PROSITE" id="PS50949">
    <property type="entry name" value="HTH_GNTR"/>
    <property type="match status" value="1"/>
</dbReference>
<keyword evidence="3" id="KW-0804">Transcription</keyword>
<evidence type="ECO:0000256" key="2">
    <source>
        <dbReference type="ARBA" id="ARBA00023125"/>
    </source>
</evidence>
<evidence type="ECO:0000256" key="1">
    <source>
        <dbReference type="ARBA" id="ARBA00023015"/>
    </source>
</evidence>
<dbReference type="GO" id="GO:0003700">
    <property type="term" value="F:DNA-binding transcription factor activity"/>
    <property type="evidence" value="ECO:0007669"/>
    <property type="project" value="InterPro"/>
</dbReference>
<evidence type="ECO:0000256" key="3">
    <source>
        <dbReference type="ARBA" id="ARBA00023163"/>
    </source>
</evidence>
<sequence>MKRAVKDALPKSKFVEIVQEIRKMIEKDGLLPGDKIPSERELSEHLDVGRSSVREALRALELLGLIETRRGEGTFLRHFHDHRLVELLGMFILQDPKIQDDVVKAKEIMEVGGLSLALQHRSLHEKIKKARESLEKEEWSEYDFFSFILDLGENHLLKKIWLIVSDYATSIQNQHWTIEKYKPYYLKLLEAMEKQDFFACYRVYQEIQKLSNGR</sequence>
<dbReference type="GO" id="GO:0003677">
    <property type="term" value="F:DNA binding"/>
    <property type="evidence" value="ECO:0007669"/>
    <property type="project" value="UniProtKB-KW"/>
</dbReference>
<reference evidence="5 6" key="1">
    <citation type="submission" date="2011-09" db="EMBL/GenBank/DDBJ databases">
        <title>The Genome Sequence of Bacillus smithii 7_3_47FAA.</title>
        <authorList>
            <consortium name="The Broad Institute Genome Sequencing Platform"/>
            <person name="Earl A."/>
            <person name="Ward D."/>
            <person name="Feldgarden M."/>
            <person name="Gevers D."/>
            <person name="Daigneault M."/>
            <person name="Strauss J."/>
            <person name="Allen-Vercoe E."/>
            <person name="Young S.K."/>
            <person name="Zeng Q."/>
            <person name="Gargeya S."/>
            <person name="Fitzgerald M."/>
            <person name="Haas B."/>
            <person name="Abouelleil A."/>
            <person name="Alvarado L."/>
            <person name="Arachchi H.M."/>
            <person name="Berlin A."/>
            <person name="Brown A."/>
            <person name="Chapman S.B."/>
            <person name="Chen Z."/>
            <person name="Dunbar C."/>
            <person name="Freedman E."/>
            <person name="Gearin G."/>
            <person name="Goldberg J."/>
            <person name="Griggs A."/>
            <person name="Gujja S."/>
            <person name="Heiman D."/>
            <person name="Howarth C."/>
            <person name="Larson L."/>
            <person name="Lui A."/>
            <person name="MacDonald P.J.P."/>
            <person name="Montmayeur A."/>
            <person name="Murphy C."/>
            <person name="Neiman D."/>
            <person name="Pearson M."/>
            <person name="Priest M."/>
            <person name="Roberts A."/>
            <person name="Saif S."/>
            <person name="Shea T."/>
            <person name="Shenoy N."/>
            <person name="Sisk P."/>
            <person name="Stolte C."/>
            <person name="Sykes S."/>
            <person name="Wortman J."/>
            <person name="Nusbaum C."/>
            <person name="Birren B."/>
        </authorList>
    </citation>
    <scope>NUCLEOTIDE SEQUENCE [LARGE SCALE GENOMIC DNA]</scope>
    <source>
        <strain evidence="5 6">7_3_47FAA</strain>
    </source>
</reference>
<dbReference type="CDD" id="cd07377">
    <property type="entry name" value="WHTH_GntR"/>
    <property type="match status" value="1"/>
</dbReference>
<keyword evidence="2" id="KW-0238">DNA-binding</keyword>
<dbReference type="PATRIC" id="fig|665952.3.peg.3453"/>
<dbReference type="InterPro" id="IPR000524">
    <property type="entry name" value="Tscrpt_reg_HTH_GntR"/>
</dbReference>
<dbReference type="GeneID" id="87582513"/>